<reference evidence="2" key="1">
    <citation type="submission" date="2021-01" db="EMBL/GenBank/DDBJ databases">
        <authorList>
            <consortium name="Genoscope - CEA"/>
            <person name="William W."/>
        </authorList>
    </citation>
    <scope>NUCLEOTIDE SEQUENCE</scope>
</reference>
<comment type="caution">
    <text evidence="2">The sequence shown here is derived from an EMBL/GenBank/DDBJ whole genome shotgun (WGS) entry which is preliminary data.</text>
</comment>
<dbReference type="AlphaFoldDB" id="A0A8S1L7U4"/>
<accession>A0A8S1L7U4</accession>
<keyword evidence="3" id="KW-1185">Reference proteome</keyword>
<keyword evidence="1" id="KW-0175">Coiled coil</keyword>
<organism evidence="2 3">
    <name type="scientific">Paramecium primaurelia</name>
    <dbReference type="NCBI Taxonomy" id="5886"/>
    <lineage>
        <taxon>Eukaryota</taxon>
        <taxon>Sar</taxon>
        <taxon>Alveolata</taxon>
        <taxon>Ciliophora</taxon>
        <taxon>Intramacronucleata</taxon>
        <taxon>Oligohymenophorea</taxon>
        <taxon>Peniculida</taxon>
        <taxon>Parameciidae</taxon>
        <taxon>Paramecium</taxon>
    </lineage>
</organism>
<dbReference type="Proteomes" id="UP000688137">
    <property type="component" value="Unassembled WGS sequence"/>
</dbReference>
<name>A0A8S1L7U4_PARPR</name>
<dbReference type="EMBL" id="CAJJDM010000032">
    <property type="protein sequence ID" value="CAD8062305.1"/>
    <property type="molecule type" value="Genomic_DNA"/>
</dbReference>
<sequence>MNRIIITEIGDSIRKDLKEDFTSNDFNFTQSKRYLRFKTNTSESTVELKRQNTINPLLYPQELVSIAQTKLYNMAKLSLQGQTEQLKNCIQQDLNLPKKSSYLNKNLDKLVHKIVDNQDQFTKRKSQLLKKLLLIKQSDRSKSNYTLAFKDNEKVQTILQVPSIMNAEGKLEQLQRRFQRQNQADSKMRQRLASCLEQSQERSLSRFNINFSGFKISRKELTNKNNSQVRIRIQQNCCNKQINTD</sequence>
<protein>
    <submittedName>
        <fullName evidence="2">Uncharacterized protein</fullName>
    </submittedName>
</protein>
<evidence type="ECO:0000313" key="2">
    <source>
        <dbReference type="EMBL" id="CAD8062305.1"/>
    </source>
</evidence>
<gene>
    <name evidence="2" type="ORF">PPRIM_AZ9-3.1.T0330070</name>
</gene>
<dbReference type="OMA" id="RQNTINP"/>
<evidence type="ECO:0000256" key="1">
    <source>
        <dbReference type="SAM" id="Coils"/>
    </source>
</evidence>
<feature type="coiled-coil region" evidence="1">
    <location>
        <begin position="164"/>
        <end position="191"/>
    </location>
</feature>
<evidence type="ECO:0000313" key="3">
    <source>
        <dbReference type="Proteomes" id="UP000688137"/>
    </source>
</evidence>
<proteinExistence type="predicted"/>